<organism evidence="1 2">
    <name type="scientific">Cirrhinus mrigala</name>
    <name type="common">Mrigala</name>
    <dbReference type="NCBI Taxonomy" id="683832"/>
    <lineage>
        <taxon>Eukaryota</taxon>
        <taxon>Metazoa</taxon>
        <taxon>Chordata</taxon>
        <taxon>Craniata</taxon>
        <taxon>Vertebrata</taxon>
        <taxon>Euteleostomi</taxon>
        <taxon>Actinopterygii</taxon>
        <taxon>Neopterygii</taxon>
        <taxon>Teleostei</taxon>
        <taxon>Ostariophysi</taxon>
        <taxon>Cypriniformes</taxon>
        <taxon>Cyprinidae</taxon>
        <taxon>Labeoninae</taxon>
        <taxon>Labeonini</taxon>
        <taxon>Cirrhinus</taxon>
    </lineage>
</organism>
<reference evidence="1 2" key="1">
    <citation type="submission" date="2024-05" db="EMBL/GenBank/DDBJ databases">
        <title>Genome sequencing and assembly of Indian major carp, Cirrhinus mrigala (Hamilton, 1822).</title>
        <authorList>
            <person name="Mohindra V."/>
            <person name="Chowdhury L.M."/>
            <person name="Lal K."/>
            <person name="Jena J.K."/>
        </authorList>
    </citation>
    <scope>NUCLEOTIDE SEQUENCE [LARGE SCALE GENOMIC DNA]</scope>
    <source>
        <strain evidence="1">CM1030</strain>
        <tissue evidence="1">Blood</tissue>
    </source>
</reference>
<gene>
    <name evidence="1" type="ORF">M9458_037833</name>
</gene>
<dbReference type="Proteomes" id="UP001529510">
    <property type="component" value="Unassembled WGS sequence"/>
</dbReference>
<protein>
    <submittedName>
        <fullName evidence="1">Uncharacterized protein</fullName>
    </submittedName>
</protein>
<keyword evidence="2" id="KW-1185">Reference proteome</keyword>
<comment type="caution">
    <text evidence="1">The sequence shown here is derived from an EMBL/GenBank/DDBJ whole genome shotgun (WGS) entry which is preliminary data.</text>
</comment>
<dbReference type="EMBL" id="JAMKFB020000019">
    <property type="protein sequence ID" value="KAL0165989.1"/>
    <property type="molecule type" value="Genomic_DNA"/>
</dbReference>
<proteinExistence type="predicted"/>
<evidence type="ECO:0000313" key="1">
    <source>
        <dbReference type="EMBL" id="KAL0165989.1"/>
    </source>
</evidence>
<sequence length="86" mass="9013">EAGITILLQASFRAFSAISCNSENVVEQNETVSLSAVDMSSTVAAEESGDLPSPFVNIPALVCDHSYLPTRLGSLVDNALVKSSQV</sequence>
<feature type="non-terminal residue" evidence="1">
    <location>
        <position position="86"/>
    </location>
</feature>
<evidence type="ECO:0000313" key="2">
    <source>
        <dbReference type="Proteomes" id="UP001529510"/>
    </source>
</evidence>
<feature type="non-terminal residue" evidence="1">
    <location>
        <position position="1"/>
    </location>
</feature>
<dbReference type="AlphaFoldDB" id="A0ABD0NVT4"/>
<accession>A0ABD0NVT4</accession>
<name>A0ABD0NVT4_CIRMR</name>